<feature type="compositionally biased region" description="Low complexity" evidence="5">
    <location>
        <begin position="190"/>
        <end position="227"/>
    </location>
</feature>
<gene>
    <name evidence="8" type="ORF">ACEG43_22125</name>
</gene>
<dbReference type="SUPFAM" id="SSF55846">
    <property type="entry name" value="N-acetylmuramoyl-L-alanine amidase-like"/>
    <property type="match status" value="1"/>
</dbReference>
<comment type="caution">
    <text evidence="8">The sequence shown here is derived from an EMBL/GenBank/DDBJ whole genome shotgun (WGS) entry which is preliminary data.</text>
</comment>
<dbReference type="EMBL" id="JBGOSP010000010">
    <property type="protein sequence ID" value="MFA3838840.1"/>
    <property type="molecule type" value="Genomic_DNA"/>
</dbReference>
<dbReference type="Pfam" id="PF01839">
    <property type="entry name" value="FG-GAP"/>
    <property type="match status" value="3"/>
</dbReference>
<evidence type="ECO:0000256" key="5">
    <source>
        <dbReference type="SAM" id="MobiDB-lite"/>
    </source>
</evidence>
<reference evidence="8 9" key="1">
    <citation type="submission" date="2024-08" db="EMBL/GenBank/DDBJ databases">
        <title>Genome sequence of Streptomyces aureus CACIA-1.46HGO.</title>
        <authorList>
            <person name="Evangelista-Martinez Z."/>
        </authorList>
    </citation>
    <scope>NUCLEOTIDE SEQUENCE [LARGE SCALE GENOMIC DNA]</scope>
    <source>
        <strain evidence="8 9">CACIA-1.46HGO</strain>
    </source>
</reference>
<keyword evidence="2" id="KW-0732">Signal</keyword>
<dbReference type="PANTHER" id="PTHR11022">
    <property type="entry name" value="PEPTIDOGLYCAN RECOGNITION PROTEIN"/>
    <property type="match status" value="1"/>
</dbReference>
<dbReference type="InterPro" id="IPR036505">
    <property type="entry name" value="Amidase/PGRP_sf"/>
</dbReference>
<evidence type="ECO:0000256" key="3">
    <source>
        <dbReference type="ARBA" id="ARBA00022737"/>
    </source>
</evidence>
<dbReference type="SMART" id="SM00644">
    <property type="entry name" value="Ami_2"/>
    <property type="match status" value="1"/>
</dbReference>
<keyword evidence="4" id="KW-0325">Glycoprotein</keyword>
<feature type="compositionally biased region" description="Basic and acidic residues" evidence="5">
    <location>
        <begin position="38"/>
        <end position="53"/>
    </location>
</feature>
<dbReference type="PANTHER" id="PTHR11022:SF41">
    <property type="entry name" value="PEPTIDOGLYCAN-RECOGNITION PROTEIN LC-RELATED"/>
    <property type="match status" value="1"/>
</dbReference>
<name>A0ABV4SK54_9ACTN</name>
<dbReference type="Pfam" id="PF13517">
    <property type="entry name" value="FG-GAP_3"/>
    <property type="match status" value="1"/>
</dbReference>
<dbReference type="RefSeq" id="WP_372563858.1">
    <property type="nucleotide sequence ID" value="NZ_JBGOSP010000010.1"/>
</dbReference>
<dbReference type="SMART" id="SM00701">
    <property type="entry name" value="PGRP"/>
    <property type="match status" value="1"/>
</dbReference>
<dbReference type="InterPro" id="IPR013517">
    <property type="entry name" value="FG-GAP"/>
</dbReference>
<dbReference type="InterPro" id="IPR013519">
    <property type="entry name" value="Int_alpha_beta-p"/>
</dbReference>
<sequence>MGAVVLGGAGVVTYAVASPEASGGSSPSATTPRPVKVRSAELKADGSTRRELPRTGTEPFSLVGVTWDKQSAELKGTAQVRTRSSVTGKWTDWVSVNTDSHLPDPDTAESKNGVRGMSESRWVGPSDGVEARVVAADGSSTALPKGLTLAMVDPGVTSKEAKAAKASVAAGGPQNAAYTTDLDESPSPSPSDSALENPSPSASPSDSAPAASPSPSDSASASASVSPSPSPTPTKPPAPPSTVKQPPIIMRSEWKPDTSLAVNYSPPEYIDKIQAVFIHHTVDANDYSCADSTKLIRADYAYHVKPAPDGNGWKDIGYNFLVDKCGQIFEGREGGIDEPVLGAHTYGFNSYSTGIAVLGNFVNSKPSRAAMESAARVAAYKLGQYGVDPNGSVNLVAAGDTGVYKTGETATLRTISGHQDAYATECPGKQLEDRLGTIRSFAAGAGRSSAIPTADVNRDGISDLVTGLPSASSGGRVVVVPGGASGPDSTKKISLTQSSPGVPGAGEAGDQWGAAVATGDINGDGYADLAIGQPGEDDTSSHADRGAVTILYGPAFTTGAQMNLDEGFYANGAKYGSAVAVGDFNADGKADVFASSTGTGGTWTARYAEGQESSSNITSGDTALSYEDATSGDFNKDGYADVALNYRDSTSIGRVVWFKGGRNGLTKAGTLTVKGGRAVAAGDIDGNGVDDIVIGQPYTAESGAYAGGQVTAVYGTAGTGLTATGAKTIHQATSGVPGAAESGDALGSSVSVGDYNADGYADVLAGAPGEDITRTSNRSNAGTSLLFKGSATGLTGTGALAISQDEPGVPGSTETEDKLGSAVSLTDLTGFGRADLVIGAAGEDAGNGTLLYVPSNSTGLGLSTSKYYGLTQLGTATGNHLGTTLAP</sequence>
<evidence type="ECO:0000256" key="4">
    <source>
        <dbReference type="ARBA" id="ARBA00023180"/>
    </source>
</evidence>
<dbReference type="PROSITE" id="PS51470">
    <property type="entry name" value="FG_GAP"/>
    <property type="match status" value="2"/>
</dbReference>
<accession>A0ABV4SK54</accession>
<feature type="domain" description="N-acetylmuramoyl-L-alanine amidase" evidence="6">
    <location>
        <begin position="262"/>
        <end position="428"/>
    </location>
</feature>
<feature type="region of interest" description="Disordered" evidence="5">
    <location>
        <begin position="483"/>
        <end position="506"/>
    </location>
</feature>
<feature type="compositionally biased region" description="Low complexity" evidence="5">
    <location>
        <begin position="17"/>
        <end position="32"/>
    </location>
</feature>
<organism evidence="8 9">
    <name type="scientific">Streptomyces aureus</name>
    <dbReference type="NCBI Taxonomy" id="193461"/>
    <lineage>
        <taxon>Bacteria</taxon>
        <taxon>Bacillati</taxon>
        <taxon>Actinomycetota</taxon>
        <taxon>Actinomycetes</taxon>
        <taxon>Kitasatosporales</taxon>
        <taxon>Streptomycetaceae</taxon>
        <taxon>Streptomyces</taxon>
    </lineage>
</organism>
<evidence type="ECO:0000256" key="2">
    <source>
        <dbReference type="ARBA" id="ARBA00022729"/>
    </source>
</evidence>
<proteinExistence type="inferred from homology"/>
<dbReference type="CDD" id="cd06583">
    <property type="entry name" value="PGRP"/>
    <property type="match status" value="1"/>
</dbReference>
<evidence type="ECO:0000313" key="9">
    <source>
        <dbReference type="Proteomes" id="UP001571476"/>
    </source>
</evidence>
<protein>
    <submittedName>
        <fullName evidence="8">FG-GAP-like repeat-containing protein</fullName>
    </submittedName>
</protein>
<keyword evidence="3" id="KW-0677">Repeat</keyword>
<feature type="domain" description="Peptidoglycan recognition protein family" evidence="7">
    <location>
        <begin position="246"/>
        <end position="400"/>
    </location>
</feature>
<evidence type="ECO:0000313" key="8">
    <source>
        <dbReference type="EMBL" id="MFA3838840.1"/>
    </source>
</evidence>
<dbReference type="InterPro" id="IPR028994">
    <property type="entry name" value="Integrin_alpha_N"/>
</dbReference>
<dbReference type="Gene3D" id="2.130.10.130">
    <property type="entry name" value="Integrin alpha, N-terminal"/>
    <property type="match status" value="2"/>
</dbReference>
<dbReference type="SUPFAM" id="SSF69318">
    <property type="entry name" value="Integrin alpha N-terminal domain"/>
    <property type="match status" value="1"/>
</dbReference>
<evidence type="ECO:0000259" key="6">
    <source>
        <dbReference type="SMART" id="SM00644"/>
    </source>
</evidence>
<dbReference type="Gene3D" id="3.40.80.10">
    <property type="entry name" value="Peptidoglycan recognition protein-like"/>
    <property type="match status" value="1"/>
</dbReference>
<dbReference type="InterPro" id="IPR015510">
    <property type="entry name" value="PGRP"/>
</dbReference>
<dbReference type="Proteomes" id="UP001571476">
    <property type="component" value="Unassembled WGS sequence"/>
</dbReference>
<feature type="region of interest" description="Disordered" evidence="5">
    <location>
        <begin position="165"/>
        <end position="247"/>
    </location>
</feature>
<comment type="similarity">
    <text evidence="1">Belongs to the N-acetylmuramoyl-L-alanine amidase 2 family.</text>
</comment>
<dbReference type="InterPro" id="IPR002502">
    <property type="entry name" value="Amidase_domain"/>
</dbReference>
<dbReference type="Pfam" id="PF01510">
    <property type="entry name" value="Amidase_2"/>
    <property type="match status" value="1"/>
</dbReference>
<feature type="region of interest" description="Disordered" evidence="5">
    <location>
        <begin position="98"/>
        <end position="124"/>
    </location>
</feature>
<evidence type="ECO:0000259" key="7">
    <source>
        <dbReference type="SMART" id="SM00701"/>
    </source>
</evidence>
<dbReference type="SMART" id="SM00191">
    <property type="entry name" value="Int_alpha"/>
    <property type="match status" value="6"/>
</dbReference>
<feature type="region of interest" description="Disordered" evidence="5">
    <location>
        <begin position="17"/>
        <end position="57"/>
    </location>
</feature>
<keyword evidence="9" id="KW-1185">Reference proteome</keyword>
<evidence type="ECO:0000256" key="1">
    <source>
        <dbReference type="ARBA" id="ARBA00007553"/>
    </source>
</evidence>
<dbReference type="InterPro" id="IPR006619">
    <property type="entry name" value="PGRP_domain_met/bac"/>
</dbReference>
<feature type="compositionally biased region" description="Pro residues" evidence="5">
    <location>
        <begin position="228"/>
        <end position="240"/>
    </location>
</feature>